<comment type="similarity">
    <text evidence="2 4">Belongs to the UDP-N-acetylglucosamine 2-epimerase family.</text>
</comment>
<protein>
    <recommendedName>
        <fullName evidence="3">UDP-N-acetylglucosamine 2-epimerase (non-hydrolyzing)</fullName>
        <ecNumber evidence="3">5.1.3.14</ecNumber>
    </recommendedName>
</protein>
<evidence type="ECO:0000256" key="4">
    <source>
        <dbReference type="RuleBase" id="RU003513"/>
    </source>
</evidence>
<evidence type="ECO:0000313" key="6">
    <source>
        <dbReference type="EMBL" id="PYE56609.1"/>
    </source>
</evidence>
<evidence type="ECO:0000313" key="7">
    <source>
        <dbReference type="Proteomes" id="UP000248326"/>
    </source>
</evidence>
<sequence length="386" mass="41595">MTQVSDSKTVVVAFGTRPEATKMAPVIAALRATPGLRTLVLVTGQHKEQLYSALNVFGIQPDDDLSVMTDRQTLADLSAKIIPQAAAKLTAMNADMVLVHGDTTTTFCMAYAAFVSGIKVGHVEAGLRSGNMGEPFPEEANRKLTDVLTTLDFAPTALSKQNLLNEGKSPEGIFVTGQTAVDAVRDVAARSTLREAWRGKRLVTVTMHRRENLPVMEELALALRDVALAHPERHFVYPVHLNPAVREAVVPTLSSVPNFELVDPLAYDEMAALMAVSDLLATDSGGLQEEGASLGVPVAVLRNVTERPEGLHAGVLKLAGNERAEVTRVLSDLLSNEAELGDMRGRANPYGDGHAGRRIAEAVAWYFGFSERPRDWQPGLVFTPAL</sequence>
<dbReference type="EC" id="5.1.3.14" evidence="3"/>
<dbReference type="PANTHER" id="PTHR43174">
    <property type="entry name" value="UDP-N-ACETYLGLUCOSAMINE 2-EPIMERASE"/>
    <property type="match status" value="1"/>
</dbReference>
<dbReference type="NCBIfam" id="TIGR00236">
    <property type="entry name" value="wecB"/>
    <property type="match status" value="1"/>
</dbReference>
<dbReference type="GO" id="GO:0008761">
    <property type="term" value="F:UDP-N-acetylglucosamine 2-epimerase activity"/>
    <property type="evidence" value="ECO:0007669"/>
    <property type="project" value="UniProtKB-EC"/>
</dbReference>
<dbReference type="PANTHER" id="PTHR43174:SF2">
    <property type="entry name" value="UDP-N-ACETYLGLUCOSAMINE 2-EPIMERASE"/>
    <property type="match status" value="1"/>
</dbReference>
<gene>
    <name evidence="6" type="ORF">DES52_101414</name>
</gene>
<feature type="domain" description="UDP-N-acetylglucosamine 2-epimerase" evidence="5">
    <location>
        <begin position="29"/>
        <end position="363"/>
    </location>
</feature>
<name>A0A318SB48_9DEIO</name>
<dbReference type="SUPFAM" id="SSF53756">
    <property type="entry name" value="UDP-Glycosyltransferase/glycogen phosphorylase"/>
    <property type="match status" value="1"/>
</dbReference>
<proteinExistence type="inferred from homology"/>
<dbReference type="EMBL" id="QJSX01000001">
    <property type="protein sequence ID" value="PYE56609.1"/>
    <property type="molecule type" value="Genomic_DNA"/>
</dbReference>
<dbReference type="Pfam" id="PF02350">
    <property type="entry name" value="Epimerase_2"/>
    <property type="match status" value="1"/>
</dbReference>
<reference evidence="6 7" key="1">
    <citation type="submission" date="2018-06" db="EMBL/GenBank/DDBJ databases">
        <title>Genomic Encyclopedia of Type Strains, Phase IV (KMG-IV): sequencing the most valuable type-strain genomes for metagenomic binning, comparative biology and taxonomic classification.</title>
        <authorList>
            <person name="Goeker M."/>
        </authorList>
    </citation>
    <scope>NUCLEOTIDE SEQUENCE [LARGE SCALE GENOMIC DNA]</scope>
    <source>
        <strain evidence="6 7">DSM 18048</strain>
    </source>
</reference>
<keyword evidence="1 4" id="KW-0413">Isomerase</keyword>
<evidence type="ECO:0000256" key="1">
    <source>
        <dbReference type="ARBA" id="ARBA00023235"/>
    </source>
</evidence>
<dbReference type="CDD" id="cd03786">
    <property type="entry name" value="GTB_UDP-GlcNAc_2-Epimerase"/>
    <property type="match status" value="1"/>
</dbReference>
<keyword evidence="7" id="KW-1185">Reference proteome</keyword>
<organism evidence="6 7">
    <name type="scientific">Deinococcus yavapaiensis KR-236</name>
    <dbReference type="NCBI Taxonomy" id="694435"/>
    <lineage>
        <taxon>Bacteria</taxon>
        <taxon>Thermotogati</taxon>
        <taxon>Deinococcota</taxon>
        <taxon>Deinococci</taxon>
        <taxon>Deinococcales</taxon>
        <taxon>Deinococcaceae</taxon>
        <taxon>Deinococcus</taxon>
    </lineage>
</organism>
<dbReference type="InterPro" id="IPR029767">
    <property type="entry name" value="WecB-like"/>
</dbReference>
<evidence type="ECO:0000256" key="2">
    <source>
        <dbReference type="ARBA" id="ARBA00038209"/>
    </source>
</evidence>
<dbReference type="OrthoDB" id="9803238at2"/>
<evidence type="ECO:0000259" key="5">
    <source>
        <dbReference type="Pfam" id="PF02350"/>
    </source>
</evidence>
<comment type="caution">
    <text evidence="6">The sequence shown here is derived from an EMBL/GenBank/DDBJ whole genome shotgun (WGS) entry which is preliminary data.</text>
</comment>
<dbReference type="RefSeq" id="WP_110885075.1">
    <property type="nucleotide sequence ID" value="NZ_QJSX01000001.1"/>
</dbReference>
<evidence type="ECO:0000256" key="3">
    <source>
        <dbReference type="ARBA" id="ARBA00038858"/>
    </source>
</evidence>
<dbReference type="AlphaFoldDB" id="A0A318SB48"/>
<accession>A0A318SB48</accession>
<dbReference type="Gene3D" id="3.40.50.2000">
    <property type="entry name" value="Glycogen Phosphorylase B"/>
    <property type="match status" value="2"/>
</dbReference>
<dbReference type="InterPro" id="IPR003331">
    <property type="entry name" value="UDP_GlcNAc_Epimerase_2_dom"/>
</dbReference>
<dbReference type="Proteomes" id="UP000248326">
    <property type="component" value="Unassembled WGS sequence"/>
</dbReference>